<dbReference type="STRING" id="1261.HMPREF3195_00147"/>
<accession>A0A135YYZ3</accession>
<feature type="transmembrane region" description="Helical" evidence="1">
    <location>
        <begin position="12"/>
        <end position="35"/>
    </location>
</feature>
<dbReference type="PATRIC" id="fig|1261.5.peg.149"/>
<evidence type="ECO:0000256" key="1">
    <source>
        <dbReference type="SAM" id="Phobius"/>
    </source>
</evidence>
<gene>
    <name evidence="2" type="ORF">HMPREF3195_00147</name>
</gene>
<evidence type="ECO:0000313" key="3">
    <source>
        <dbReference type="Proteomes" id="UP000070326"/>
    </source>
</evidence>
<proteinExistence type="predicted"/>
<evidence type="ECO:0000313" key="2">
    <source>
        <dbReference type="EMBL" id="KXI14626.1"/>
    </source>
</evidence>
<organism evidence="2 3">
    <name type="scientific">Peptostreptococcus anaerobius</name>
    <dbReference type="NCBI Taxonomy" id="1261"/>
    <lineage>
        <taxon>Bacteria</taxon>
        <taxon>Bacillati</taxon>
        <taxon>Bacillota</taxon>
        <taxon>Clostridia</taxon>
        <taxon>Peptostreptococcales</taxon>
        <taxon>Peptostreptococcaceae</taxon>
        <taxon>Peptostreptococcus</taxon>
    </lineage>
</organism>
<keyword evidence="1" id="KW-0812">Transmembrane</keyword>
<protein>
    <submittedName>
        <fullName evidence="2">Uncharacterized protein</fullName>
    </submittedName>
</protein>
<reference evidence="2 3" key="1">
    <citation type="submission" date="2016-02" db="EMBL/GenBank/DDBJ databases">
        <authorList>
            <person name="Wen L."/>
            <person name="He K."/>
            <person name="Yang H."/>
        </authorList>
    </citation>
    <scope>NUCLEOTIDE SEQUENCE [LARGE SCALE GENOMIC DNA]</scope>
    <source>
        <strain evidence="2 3">MJR8628A</strain>
    </source>
</reference>
<dbReference type="Proteomes" id="UP000070326">
    <property type="component" value="Unassembled WGS sequence"/>
</dbReference>
<comment type="caution">
    <text evidence="2">The sequence shown here is derived from an EMBL/GenBank/DDBJ whole genome shotgun (WGS) entry which is preliminary data.</text>
</comment>
<dbReference type="EMBL" id="LSQZ01000004">
    <property type="protein sequence ID" value="KXI14626.1"/>
    <property type="molecule type" value="Genomic_DNA"/>
</dbReference>
<dbReference type="AlphaFoldDB" id="A0A135YYZ3"/>
<name>A0A135YYZ3_9FIRM</name>
<sequence>MNKNFGLKFTYCVLGIALLIFVFVLGFSIGVMSAFSDIKTYAGTVIEKEYLPEEVKEDPETKTIEKYDEQYLVKVKDHAGDIVVMNVTKEEFNQIDIGEKLKR</sequence>
<keyword evidence="1" id="KW-0472">Membrane</keyword>
<keyword evidence="1" id="KW-1133">Transmembrane helix</keyword>